<reference evidence="2" key="1">
    <citation type="submission" date="2020-08" db="EMBL/GenBank/DDBJ databases">
        <title>Phytoplasma sp. strain PR08 associated with Phyllody Disease of Parthenium hysterophorus.</title>
        <authorList>
            <person name="Kirdat K."/>
            <person name="Tiwarekar B."/>
            <person name="Yadav A."/>
        </authorList>
    </citation>
    <scope>NUCLEOTIDE SEQUENCE [LARGE SCALE GENOMIC DNA]</scope>
    <source>
        <strain evidence="2">PR08</strain>
    </source>
</reference>
<organism evidence="2">
    <name type="scientific">Candidatus Phytoplasma australasiaticum subsp. australasiaticum</name>
    <dbReference type="NCBI Taxonomy" id="2832407"/>
    <lineage>
        <taxon>Bacteria</taxon>
        <taxon>Bacillati</taxon>
        <taxon>Mycoplasmatota</taxon>
        <taxon>Mollicutes</taxon>
        <taxon>Acholeplasmatales</taxon>
        <taxon>Acholeplasmataceae</taxon>
        <taxon>Candidatus Phytoplasma</taxon>
        <taxon>16SrII (Peanut WB group)</taxon>
        <taxon>Candidatus Phytoplasma australasiaticum</taxon>
    </lineage>
</organism>
<dbReference type="AlphaFoldDB" id="A0A7S7FZK2"/>
<accession>A0A7S7FZK2</accession>
<sequence length="92" mass="11202">MSNYFHDSTDLNTINLISKRASLWINHNLKLDETITSEEEIENMVFNFLQKYSKNIINTQQGWQFWLERNFIKIIIFIILFYFGYSLLRFLI</sequence>
<feature type="transmembrane region" description="Helical" evidence="1">
    <location>
        <begin position="71"/>
        <end position="91"/>
    </location>
</feature>
<keyword evidence="1" id="KW-0472">Membrane</keyword>
<dbReference type="EMBL" id="CP060385">
    <property type="protein sequence ID" value="QOX89490.1"/>
    <property type="molecule type" value="Genomic_DNA"/>
</dbReference>
<evidence type="ECO:0000256" key="1">
    <source>
        <dbReference type="SAM" id="Phobius"/>
    </source>
</evidence>
<evidence type="ECO:0000313" key="2">
    <source>
        <dbReference type="EMBL" id="QOX89490.1"/>
    </source>
</evidence>
<keyword evidence="1" id="KW-0812">Transmembrane</keyword>
<proteinExistence type="predicted"/>
<gene>
    <name evidence="2" type="ORF">H7685_01220</name>
</gene>
<name>A0A7S7FZK2_9MOLU</name>
<keyword evidence="1" id="KW-1133">Transmembrane helix</keyword>
<protein>
    <submittedName>
        <fullName evidence="2">Uncharacterized protein</fullName>
    </submittedName>
</protein>